<feature type="transmembrane region" description="Helical" evidence="1">
    <location>
        <begin position="61"/>
        <end position="87"/>
    </location>
</feature>
<dbReference type="OrthoDB" id="9879127at2"/>
<evidence type="ECO:0000256" key="1">
    <source>
        <dbReference type="SAM" id="Phobius"/>
    </source>
</evidence>
<accession>A0A1H3VHC0</accession>
<feature type="transmembrane region" description="Helical" evidence="1">
    <location>
        <begin position="36"/>
        <end position="54"/>
    </location>
</feature>
<name>A0A1H3VHC0_9ACTO</name>
<evidence type="ECO:0000313" key="2">
    <source>
        <dbReference type="EMBL" id="SDZ74207.1"/>
    </source>
</evidence>
<keyword evidence="1" id="KW-0812">Transmembrane</keyword>
<organism evidence="2 3">
    <name type="scientific">Bowdeniella nasicola</name>
    <dbReference type="NCBI Taxonomy" id="208480"/>
    <lineage>
        <taxon>Bacteria</taxon>
        <taxon>Bacillati</taxon>
        <taxon>Actinomycetota</taxon>
        <taxon>Actinomycetes</taxon>
        <taxon>Actinomycetales</taxon>
        <taxon>Actinomycetaceae</taxon>
        <taxon>Bowdeniella</taxon>
    </lineage>
</organism>
<feature type="transmembrane region" description="Helical" evidence="1">
    <location>
        <begin position="93"/>
        <end position="110"/>
    </location>
</feature>
<proteinExistence type="predicted"/>
<dbReference type="AlphaFoldDB" id="A0A1H3VHC0"/>
<dbReference type="RefSeq" id="WP_092560845.1">
    <property type="nucleotide sequence ID" value="NZ_FNQV01000001.1"/>
</dbReference>
<gene>
    <name evidence="2" type="ORF">SAMN02910418_00066</name>
</gene>
<protein>
    <submittedName>
        <fullName evidence="2">Uncharacterized protein</fullName>
    </submittedName>
</protein>
<sequence length="131" mass="14012">MKSLAIRALAWALFLGLVIGYMALIVHRGRSGQVPWGIGLSWLLAAAGGINVGAGKGSIPGIVYSVTVVAVPALFQLFGSTSVMLTANDWRSLTWYIGLIVVVTLTALFSSRVRPAKEKPELPPYDEKSQN</sequence>
<evidence type="ECO:0000313" key="3">
    <source>
        <dbReference type="Proteomes" id="UP000199288"/>
    </source>
</evidence>
<dbReference type="Proteomes" id="UP000199288">
    <property type="component" value="Unassembled WGS sequence"/>
</dbReference>
<dbReference type="EMBL" id="FNQV01000001">
    <property type="protein sequence ID" value="SDZ74207.1"/>
    <property type="molecule type" value="Genomic_DNA"/>
</dbReference>
<reference evidence="3" key="1">
    <citation type="submission" date="2016-10" db="EMBL/GenBank/DDBJ databases">
        <authorList>
            <person name="Varghese N."/>
            <person name="Submissions S."/>
        </authorList>
    </citation>
    <scope>NUCLEOTIDE SEQUENCE [LARGE SCALE GENOMIC DNA]</scope>
    <source>
        <strain evidence="3">KPR-1</strain>
    </source>
</reference>
<keyword evidence="3" id="KW-1185">Reference proteome</keyword>
<keyword evidence="1" id="KW-1133">Transmembrane helix</keyword>
<keyword evidence="1" id="KW-0472">Membrane</keyword>